<reference evidence="2 3" key="1">
    <citation type="submission" date="2024-10" db="EMBL/GenBank/DDBJ databases">
        <title>The Natural Products Discovery Center: Release of the First 8490 Sequenced Strains for Exploring Actinobacteria Biosynthetic Diversity.</title>
        <authorList>
            <person name="Kalkreuter E."/>
            <person name="Kautsar S.A."/>
            <person name="Yang D."/>
            <person name="Bader C.D."/>
            <person name="Teijaro C.N."/>
            <person name="Fluegel L."/>
            <person name="Davis C.M."/>
            <person name="Simpson J.R."/>
            <person name="Lauterbach L."/>
            <person name="Steele A.D."/>
            <person name="Gui C."/>
            <person name="Meng S."/>
            <person name="Li G."/>
            <person name="Viehrig K."/>
            <person name="Ye F."/>
            <person name="Su P."/>
            <person name="Kiefer A.F."/>
            <person name="Nichols A."/>
            <person name="Cepeda A.J."/>
            <person name="Yan W."/>
            <person name="Fan B."/>
            <person name="Jiang Y."/>
            <person name="Adhikari A."/>
            <person name="Zheng C.-J."/>
            <person name="Schuster L."/>
            <person name="Cowan T.M."/>
            <person name="Smanski M.J."/>
            <person name="Chevrette M.G."/>
            <person name="De Carvalho L.P.S."/>
            <person name="Shen B."/>
        </authorList>
    </citation>
    <scope>NUCLEOTIDE SEQUENCE [LARGE SCALE GENOMIC DNA]</scope>
    <source>
        <strain evidence="2 3">NPDC003040</strain>
    </source>
</reference>
<dbReference type="SUPFAM" id="SSF54427">
    <property type="entry name" value="NTF2-like"/>
    <property type="match status" value="1"/>
</dbReference>
<proteinExistence type="predicted"/>
<feature type="domain" description="SnoaL-like" evidence="1">
    <location>
        <begin position="10"/>
        <end position="110"/>
    </location>
</feature>
<organism evidence="2 3">
    <name type="scientific">Nocardia suismassiliense</name>
    <dbReference type="NCBI Taxonomy" id="2077092"/>
    <lineage>
        <taxon>Bacteria</taxon>
        <taxon>Bacillati</taxon>
        <taxon>Actinomycetota</taxon>
        <taxon>Actinomycetes</taxon>
        <taxon>Mycobacteriales</taxon>
        <taxon>Nocardiaceae</taxon>
        <taxon>Nocardia</taxon>
    </lineage>
</organism>
<keyword evidence="3" id="KW-1185">Reference proteome</keyword>
<sequence length="131" mass="14329">MSASTTELFERYHACWADRDPDRIVELHTPDSIFHLHSGSEPARGRAEIRAAAAQTFALVPDLTFQLVNLRVGDDFWVVQWRLTGTSVTGNAVEVDIADLVLVENGAVREKHTYIDGVAMQAALAAPADIA</sequence>
<protein>
    <submittedName>
        <fullName evidence="2">Nuclear transport factor 2 family protein</fullName>
    </submittedName>
</protein>
<gene>
    <name evidence="2" type="ORF">ACFYV7_16025</name>
</gene>
<comment type="caution">
    <text evidence="2">The sequence shown here is derived from an EMBL/GenBank/DDBJ whole genome shotgun (WGS) entry which is preliminary data.</text>
</comment>
<accession>A0ABW6QTS8</accession>
<dbReference type="Pfam" id="PF12680">
    <property type="entry name" value="SnoaL_2"/>
    <property type="match status" value="1"/>
</dbReference>
<dbReference type="Gene3D" id="3.10.450.50">
    <property type="match status" value="1"/>
</dbReference>
<dbReference type="InterPro" id="IPR037401">
    <property type="entry name" value="SnoaL-like"/>
</dbReference>
<dbReference type="RefSeq" id="WP_387717892.1">
    <property type="nucleotide sequence ID" value="NZ_JBIAPI010000003.1"/>
</dbReference>
<evidence type="ECO:0000313" key="3">
    <source>
        <dbReference type="Proteomes" id="UP001601948"/>
    </source>
</evidence>
<dbReference type="InterPro" id="IPR032710">
    <property type="entry name" value="NTF2-like_dom_sf"/>
</dbReference>
<evidence type="ECO:0000313" key="2">
    <source>
        <dbReference type="EMBL" id="MFF3224302.1"/>
    </source>
</evidence>
<dbReference type="EMBL" id="JBIAPI010000003">
    <property type="protein sequence ID" value="MFF3224302.1"/>
    <property type="molecule type" value="Genomic_DNA"/>
</dbReference>
<dbReference type="Proteomes" id="UP001601948">
    <property type="component" value="Unassembled WGS sequence"/>
</dbReference>
<evidence type="ECO:0000259" key="1">
    <source>
        <dbReference type="Pfam" id="PF12680"/>
    </source>
</evidence>
<name>A0ABW6QTS8_9NOCA</name>